<evidence type="ECO:0000313" key="10">
    <source>
        <dbReference type="Proteomes" id="UP001174936"/>
    </source>
</evidence>
<evidence type="ECO:0000256" key="3">
    <source>
        <dbReference type="ARBA" id="ARBA00022574"/>
    </source>
</evidence>
<dbReference type="Gene3D" id="1.25.10.10">
    <property type="entry name" value="Leucine-rich Repeat Variant"/>
    <property type="match status" value="1"/>
</dbReference>
<dbReference type="Pfam" id="PF09070">
    <property type="entry name" value="PFU"/>
    <property type="match status" value="1"/>
</dbReference>
<comment type="subcellular location">
    <subcellularLocation>
        <location evidence="1">Cytoplasm</location>
    </subcellularLocation>
</comment>
<dbReference type="InterPro" id="IPR015943">
    <property type="entry name" value="WD40/YVTN_repeat-like_dom_sf"/>
</dbReference>
<dbReference type="InterPro" id="IPR036322">
    <property type="entry name" value="WD40_repeat_dom_sf"/>
</dbReference>
<keyword evidence="4" id="KW-0677">Repeat</keyword>
<comment type="caution">
    <text evidence="9">The sequence shown here is derived from an EMBL/GenBank/DDBJ whole genome shotgun (WGS) entry which is preliminary data.</text>
</comment>
<dbReference type="GO" id="GO:0005634">
    <property type="term" value="C:nucleus"/>
    <property type="evidence" value="ECO:0007669"/>
    <property type="project" value="TreeGrafter"/>
</dbReference>
<dbReference type="SMART" id="SM00320">
    <property type="entry name" value="WD40"/>
    <property type="match status" value="7"/>
</dbReference>
<dbReference type="AlphaFoldDB" id="A0AA40D0X1"/>
<organism evidence="9 10">
    <name type="scientific">Cercophora newfieldiana</name>
    <dbReference type="NCBI Taxonomy" id="92897"/>
    <lineage>
        <taxon>Eukaryota</taxon>
        <taxon>Fungi</taxon>
        <taxon>Dikarya</taxon>
        <taxon>Ascomycota</taxon>
        <taxon>Pezizomycotina</taxon>
        <taxon>Sordariomycetes</taxon>
        <taxon>Sordariomycetidae</taxon>
        <taxon>Sordariales</taxon>
        <taxon>Lasiosphaeriaceae</taxon>
        <taxon>Cercophora</taxon>
    </lineage>
</organism>
<dbReference type="PANTHER" id="PTHR19849">
    <property type="entry name" value="PHOSPHOLIPASE A-2-ACTIVATING PROTEIN"/>
    <property type="match status" value="1"/>
</dbReference>
<keyword evidence="3 5" id="KW-0853">WD repeat</keyword>
<dbReference type="PANTHER" id="PTHR19849:SF0">
    <property type="entry name" value="PHOSPHOLIPASE A-2-ACTIVATING PROTEIN"/>
    <property type="match status" value="1"/>
</dbReference>
<evidence type="ECO:0000259" key="8">
    <source>
        <dbReference type="PROSITE" id="PS51396"/>
    </source>
</evidence>
<feature type="repeat" description="WD" evidence="5">
    <location>
        <begin position="10"/>
        <end position="40"/>
    </location>
</feature>
<dbReference type="GO" id="GO:0005737">
    <property type="term" value="C:cytoplasm"/>
    <property type="evidence" value="ECO:0007669"/>
    <property type="project" value="UniProtKB-SubCell"/>
</dbReference>
<dbReference type="Gene3D" id="3.10.20.870">
    <property type="entry name" value="PFU (PLAA family ubiquitin binding), C-terminal domain"/>
    <property type="match status" value="1"/>
</dbReference>
<dbReference type="GO" id="GO:0043161">
    <property type="term" value="P:proteasome-mediated ubiquitin-dependent protein catabolic process"/>
    <property type="evidence" value="ECO:0007669"/>
    <property type="project" value="TreeGrafter"/>
</dbReference>
<keyword evidence="2" id="KW-0963">Cytoplasm</keyword>
<feature type="repeat" description="WD" evidence="5">
    <location>
        <begin position="108"/>
        <end position="149"/>
    </location>
</feature>
<feature type="domain" description="PFU" evidence="7">
    <location>
        <begin position="383"/>
        <end position="481"/>
    </location>
</feature>
<feature type="domain" description="PUL" evidence="8">
    <location>
        <begin position="498"/>
        <end position="791"/>
    </location>
</feature>
<accession>A0AA40D0X1</accession>
<dbReference type="PROSITE" id="PS51396">
    <property type="entry name" value="PUL"/>
    <property type="match status" value="1"/>
</dbReference>
<dbReference type="InterPro" id="IPR013535">
    <property type="entry name" value="PUL_dom"/>
</dbReference>
<dbReference type="GO" id="GO:0010992">
    <property type="term" value="P:ubiquitin recycling"/>
    <property type="evidence" value="ECO:0007669"/>
    <property type="project" value="TreeGrafter"/>
</dbReference>
<dbReference type="PROSITE" id="PS51394">
    <property type="entry name" value="PFU"/>
    <property type="match status" value="1"/>
</dbReference>
<evidence type="ECO:0000256" key="5">
    <source>
        <dbReference type="PROSITE-ProRule" id="PRU00221"/>
    </source>
</evidence>
<sequence>MPEFQLSAELRGHEKDVRCVIFPSPDFVISGSRDSTTVLWRKPTVPAGHPPKFTKSNTIPANHYVNSLAYQPPSNSSCPEGLLVRGGGDHLIEINNPAAPEDNHKRLLVGHSGNVCALDVAGDGSYLVSGSWDGKAIVWSTKAWEPVLSLEHSEETKAVWAVLSYSKDVVITACADTYIRIFRISPSEGSFQQVAAQRSLKTDDVVRALCRFPVGGPTHPTRADFASAGNDSIIRLWKIDGTQVASLYGHESFIYSLACLPTGELVSSGEDRTVRIWKDRECVQTITLPAISVWQVAVCQANGDIAAATSDHVVRIFTRSPERVAEPDAISDFDAAVQQSQVKGNTIDRKNLKTKEWLTTAKGEKHQQVVLVSESDGSIAAYQWSEVTNKWDLLGTVVDSAEAAGDHKKVEYQGKEYDFVFDVDTEDGKPPHKLPYNLGEDTYQAATKFLNENNLPISYLEAVAQFIRENTAGAQQSVPSTPARPASPNSKAPTPATRFLPHTEYLAITSTNLGPAFRRLKEFNQDHIKAGNKHIAMNPDDLARLESMISGLLEPPKSPIPPESTQIVLRLLTQWPYRTRLPLLDVLRCMAARPGLASFPNTAIVALRSALNPKQFTDPGDTLPQLAPDDVNWKEINPHNLMMALRTVANLFSQPEGRAAVAKEAGTVIDLMGQAVGIDGQEPFSPENVNVQVALITTAFNYACLAYNERQRGIDATLLSKLLRIGATIIRHQKDNEVLFRAVMTIGMVIASGGPATQLVSQSELQDVARQAQGKTQDTRVHGVLRECKKLLGN</sequence>
<dbReference type="Pfam" id="PF08324">
    <property type="entry name" value="PUL"/>
    <property type="match status" value="1"/>
</dbReference>
<dbReference type="Gene3D" id="2.130.10.10">
    <property type="entry name" value="YVTN repeat-like/Quinoprotein amine dehydrogenase"/>
    <property type="match status" value="1"/>
</dbReference>
<evidence type="ECO:0000256" key="2">
    <source>
        <dbReference type="ARBA" id="ARBA00022490"/>
    </source>
</evidence>
<feature type="region of interest" description="Disordered" evidence="6">
    <location>
        <begin position="473"/>
        <end position="496"/>
    </location>
</feature>
<feature type="repeat" description="WD" evidence="5">
    <location>
        <begin position="247"/>
        <end position="278"/>
    </location>
</feature>
<dbReference type="InterPro" id="IPR001680">
    <property type="entry name" value="WD40_rpt"/>
</dbReference>
<evidence type="ECO:0000259" key="7">
    <source>
        <dbReference type="PROSITE" id="PS51394"/>
    </source>
</evidence>
<dbReference type="InterPro" id="IPR038122">
    <property type="entry name" value="PFU_sf"/>
</dbReference>
<dbReference type="CDD" id="cd00200">
    <property type="entry name" value="WD40"/>
    <property type="match status" value="1"/>
</dbReference>
<keyword evidence="10" id="KW-1185">Reference proteome</keyword>
<dbReference type="InterPro" id="IPR011989">
    <property type="entry name" value="ARM-like"/>
</dbReference>
<evidence type="ECO:0000256" key="4">
    <source>
        <dbReference type="ARBA" id="ARBA00022737"/>
    </source>
</evidence>
<protein>
    <submittedName>
        <fullName evidence="9">PUL domain-containing protein</fullName>
    </submittedName>
</protein>
<evidence type="ECO:0000313" key="9">
    <source>
        <dbReference type="EMBL" id="KAK0656224.1"/>
    </source>
</evidence>
<dbReference type="Pfam" id="PF00400">
    <property type="entry name" value="WD40"/>
    <property type="match status" value="3"/>
</dbReference>
<evidence type="ECO:0000256" key="6">
    <source>
        <dbReference type="SAM" id="MobiDB-lite"/>
    </source>
</evidence>
<dbReference type="Proteomes" id="UP001174936">
    <property type="component" value="Unassembled WGS sequence"/>
</dbReference>
<dbReference type="EMBL" id="JAULSV010000001">
    <property type="protein sequence ID" value="KAK0656224.1"/>
    <property type="molecule type" value="Genomic_DNA"/>
</dbReference>
<gene>
    <name evidence="9" type="ORF">B0T16DRAFT_343041</name>
</gene>
<dbReference type="SUPFAM" id="SSF50978">
    <property type="entry name" value="WD40 repeat-like"/>
    <property type="match status" value="1"/>
</dbReference>
<evidence type="ECO:0000256" key="1">
    <source>
        <dbReference type="ARBA" id="ARBA00004496"/>
    </source>
</evidence>
<dbReference type="InterPro" id="IPR015155">
    <property type="entry name" value="PFU"/>
</dbReference>
<name>A0AA40D0X1_9PEZI</name>
<reference evidence="9" key="1">
    <citation type="submission" date="2023-06" db="EMBL/GenBank/DDBJ databases">
        <title>Genome-scale phylogeny and comparative genomics of the fungal order Sordariales.</title>
        <authorList>
            <consortium name="Lawrence Berkeley National Laboratory"/>
            <person name="Hensen N."/>
            <person name="Bonometti L."/>
            <person name="Westerberg I."/>
            <person name="Brannstrom I.O."/>
            <person name="Guillou S."/>
            <person name="Cros-Aarteil S."/>
            <person name="Calhoun S."/>
            <person name="Haridas S."/>
            <person name="Kuo A."/>
            <person name="Mondo S."/>
            <person name="Pangilinan J."/>
            <person name="Riley R."/>
            <person name="Labutti K."/>
            <person name="Andreopoulos B."/>
            <person name="Lipzen A."/>
            <person name="Chen C."/>
            <person name="Yanf M."/>
            <person name="Daum C."/>
            <person name="Ng V."/>
            <person name="Clum A."/>
            <person name="Steindorff A."/>
            <person name="Ohm R."/>
            <person name="Martin F."/>
            <person name="Silar P."/>
            <person name="Natvig D."/>
            <person name="Lalanne C."/>
            <person name="Gautier V."/>
            <person name="Ament-Velasquez S.L."/>
            <person name="Kruys A."/>
            <person name="Hutchinson M.I."/>
            <person name="Powell A.J."/>
            <person name="Barry K."/>
            <person name="Miller A.N."/>
            <person name="Grigoriev I.V."/>
            <person name="Debuchy R."/>
            <person name="Gladieux P."/>
            <person name="Thoren M.H."/>
            <person name="Johannesson H."/>
        </authorList>
    </citation>
    <scope>NUCLEOTIDE SEQUENCE</scope>
    <source>
        <strain evidence="9">SMH2532-1</strain>
    </source>
</reference>
<dbReference type="PROSITE" id="PS50082">
    <property type="entry name" value="WD_REPEATS_2"/>
    <property type="match status" value="3"/>
</dbReference>
<dbReference type="PROSITE" id="PS50294">
    <property type="entry name" value="WD_REPEATS_REGION"/>
    <property type="match status" value="2"/>
</dbReference>
<proteinExistence type="predicted"/>
<dbReference type="GO" id="GO:0043130">
    <property type="term" value="F:ubiquitin binding"/>
    <property type="evidence" value="ECO:0007669"/>
    <property type="project" value="TreeGrafter"/>
</dbReference>